<dbReference type="SUPFAM" id="SSF81301">
    <property type="entry name" value="Nucleotidyltransferase"/>
    <property type="match status" value="1"/>
</dbReference>
<dbReference type="GeneID" id="78818740"/>
<dbReference type="InterPro" id="IPR002934">
    <property type="entry name" value="Polymerase_NTP_transf_dom"/>
</dbReference>
<dbReference type="Pfam" id="PF01909">
    <property type="entry name" value="NTP_transf_2"/>
    <property type="match status" value="1"/>
</dbReference>
<dbReference type="InterPro" id="IPR043519">
    <property type="entry name" value="NT_sf"/>
</dbReference>
<feature type="domain" description="Polymerase nucleotidyl transferase" evidence="1">
    <location>
        <begin position="23"/>
        <end position="100"/>
    </location>
</feature>
<keyword evidence="3" id="KW-1185">Reference proteome</keyword>
<gene>
    <name evidence="2" type="ORF">ACFQMA_01460</name>
</gene>
<accession>A0ABD5XY13</accession>
<name>A0ABD5XY13_9EURY</name>
<comment type="caution">
    <text evidence="2">The sequence shown here is derived from an EMBL/GenBank/DDBJ whole genome shotgun (WGS) entry which is preliminary data.</text>
</comment>
<dbReference type="RefSeq" id="WP_274324122.1">
    <property type="nucleotide sequence ID" value="NZ_CP118158.1"/>
</dbReference>
<dbReference type="Proteomes" id="UP001596432">
    <property type="component" value="Unassembled WGS sequence"/>
</dbReference>
<proteinExistence type="predicted"/>
<dbReference type="Gene3D" id="3.30.460.10">
    <property type="entry name" value="Beta Polymerase, domain 2"/>
    <property type="match status" value="1"/>
</dbReference>
<dbReference type="EMBL" id="JBHTAS010000001">
    <property type="protein sequence ID" value="MFC7138500.1"/>
    <property type="molecule type" value="Genomic_DNA"/>
</dbReference>
<organism evidence="2 3">
    <name type="scientific">Halosimplex aquaticum</name>
    <dbReference type="NCBI Taxonomy" id="3026162"/>
    <lineage>
        <taxon>Archaea</taxon>
        <taxon>Methanobacteriati</taxon>
        <taxon>Methanobacteriota</taxon>
        <taxon>Stenosarchaea group</taxon>
        <taxon>Halobacteria</taxon>
        <taxon>Halobacteriales</taxon>
        <taxon>Haloarculaceae</taxon>
        <taxon>Halosimplex</taxon>
    </lineage>
</organism>
<evidence type="ECO:0000313" key="2">
    <source>
        <dbReference type="EMBL" id="MFC7138500.1"/>
    </source>
</evidence>
<protein>
    <submittedName>
        <fullName evidence="2">Nucleotidyltransferase domain-containing protein</fullName>
    </submittedName>
</protein>
<reference evidence="2 3" key="1">
    <citation type="journal article" date="2019" name="Int. J. Syst. Evol. Microbiol.">
        <title>The Global Catalogue of Microorganisms (GCM) 10K type strain sequencing project: providing services to taxonomists for standard genome sequencing and annotation.</title>
        <authorList>
            <consortium name="The Broad Institute Genomics Platform"/>
            <consortium name="The Broad Institute Genome Sequencing Center for Infectious Disease"/>
            <person name="Wu L."/>
            <person name="Ma J."/>
        </authorList>
    </citation>
    <scope>NUCLEOTIDE SEQUENCE [LARGE SCALE GENOMIC DNA]</scope>
    <source>
        <strain evidence="2 3">XZYJT29</strain>
    </source>
</reference>
<dbReference type="PANTHER" id="PTHR33933">
    <property type="entry name" value="NUCLEOTIDYLTRANSFERASE"/>
    <property type="match status" value="1"/>
</dbReference>
<evidence type="ECO:0000259" key="1">
    <source>
        <dbReference type="Pfam" id="PF01909"/>
    </source>
</evidence>
<dbReference type="InterPro" id="IPR052548">
    <property type="entry name" value="Type_VII_TA_antitoxin"/>
</dbReference>
<dbReference type="PANTHER" id="PTHR33933:SF1">
    <property type="entry name" value="PROTEIN ADENYLYLTRANSFERASE MNTA-RELATED"/>
    <property type="match status" value="1"/>
</dbReference>
<sequence>MSEPDASTPLSGDTAHADAAEAFVERARSRFGERIEELYLFGSTGRGDAHGLASDVDVLVVLDDSDRESTADGLRELAYDVMLEYGPVVELHILSAETFERYQREGNPFIENVVSEGRSYA</sequence>
<evidence type="ECO:0000313" key="3">
    <source>
        <dbReference type="Proteomes" id="UP001596432"/>
    </source>
</evidence>
<dbReference type="AlphaFoldDB" id="A0ABD5XY13"/>